<dbReference type="InterPro" id="IPR008927">
    <property type="entry name" value="6-PGluconate_DH-like_C_sf"/>
</dbReference>
<gene>
    <name evidence="12" type="ORF">H6B30_01875</name>
</gene>
<evidence type="ECO:0000259" key="11">
    <source>
        <dbReference type="Pfam" id="PF08546"/>
    </source>
</evidence>
<reference evidence="12 13" key="1">
    <citation type="journal article" date="2021" name="Sci. Rep.">
        <title>The distribution of antibiotic resistance genes in chicken gut microbiota commensals.</title>
        <authorList>
            <person name="Juricova H."/>
            <person name="Matiasovicova J."/>
            <person name="Kubasova T."/>
            <person name="Cejkova D."/>
            <person name="Rychlik I."/>
        </authorList>
    </citation>
    <scope>NUCLEOTIDE SEQUENCE [LARGE SCALE GENOMIC DNA]</scope>
    <source>
        <strain evidence="12 13">An819</strain>
    </source>
</reference>
<dbReference type="InterPro" id="IPR013752">
    <property type="entry name" value="KPA_reductase"/>
</dbReference>
<dbReference type="PANTHER" id="PTHR21708:SF26">
    <property type="entry name" value="2-DEHYDROPANTOATE 2-REDUCTASE"/>
    <property type="match status" value="1"/>
</dbReference>
<keyword evidence="13" id="KW-1185">Reference proteome</keyword>
<dbReference type="InterPro" id="IPR036291">
    <property type="entry name" value="NAD(P)-bd_dom_sf"/>
</dbReference>
<feature type="domain" description="Ketopantoate reductase N-terminal" evidence="10">
    <location>
        <begin position="3"/>
        <end position="148"/>
    </location>
</feature>
<dbReference type="InterPro" id="IPR051402">
    <property type="entry name" value="KPR-Related"/>
</dbReference>
<keyword evidence="9" id="KW-0566">Pantothenate biosynthesis</keyword>
<dbReference type="RefSeq" id="WP_205107334.1">
    <property type="nucleotide sequence ID" value="NZ_JACJJL010000002.1"/>
</dbReference>
<evidence type="ECO:0000256" key="3">
    <source>
        <dbReference type="ARBA" id="ARBA00013014"/>
    </source>
</evidence>
<comment type="similarity">
    <text evidence="2 9">Belongs to the ketopantoate reductase family.</text>
</comment>
<evidence type="ECO:0000256" key="5">
    <source>
        <dbReference type="ARBA" id="ARBA00022857"/>
    </source>
</evidence>
<dbReference type="EC" id="1.1.1.169" evidence="3 9"/>
<dbReference type="NCBIfam" id="TIGR00745">
    <property type="entry name" value="apbA_panE"/>
    <property type="match status" value="1"/>
</dbReference>
<evidence type="ECO:0000313" key="13">
    <source>
        <dbReference type="Proteomes" id="UP000764045"/>
    </source>
</evidence>
<name>A0A938WLU1_9BACT</name>
<comment type="caution">
    <text evidence="12">The sequence shown here is derived from an EMBL/GenBank/DDBJ whole genome shotgun (WGS) entry which is preliminary data.</text>
</comment>
<organism evidence="12 13">
    <name type="scientific">Marseilla massiliensis</name>
    <dbReference type="NCBI Taxonomy" id="1841864"/>
    <lineage>
        <taxon>Bacteria</taxon>
        <taxon>Pseudomonadati</taxon>
        <taxon>Bacteroidota</taxon>
        <taxon>Bacteroidia</taxon>
        <taxon>Bacteroidales</taxon>
        <taxon>Prevotellaceae</taxon>
        <taxon>Marseilla</taxon>
    </lineage>
</organism>
<dbReference type="Gene3D" id="1.10.1040.10">
    <property type="entry name" value="N-(1-d-carboxylethyl)-l-norvaline Dehydrogenase, domain 2"/>
    <property type="match status" value="1"/>
</dbReference>
<evidence type="ECO:0000313" key="12">
    <source>
        <dbReference type="EMBL" id="MBM6660513.1"/>
    </source>
</evidence>
<dbReference type="PANTHER" id="PTHR21708">
    <property type="entry name" value="PROBABLE 2-DEHYDROPANTOATE 2-REDUCTASE"/>
    <property type="match status" value="1"/>
</dbReference>
<dbReference type="Pfam" id="PF02558">
    <property type="entry name" value="ApbA"/>
    <property type="match status" value="1"/>
</dbReference>
<evidence type="ECO:0000256" key="1">
    <source>
        <dbReference type="ARBA" id="ARBA00004994"/>
    </source>
</evidence>
<dbReference type="SUPFAM" id="SSF51735">
    <property type="entry name" value="NAD(P)-binding Rossmann-fold domains"/>
    <property type="match status" value="1"/>
</dbReference>
<evidence type="ECO:0000256" key="8">
    <source>
        <dbReference type="ARBA" id="ARBA00048793"/>
    </source>
</evidence>
<dbReference type="InterPro" id="IPR013328">
    <property type="entry name" value="6PGD_dom2"/>
</dbReference>
<dbReference type="InterPro" id="IPR013332">
    <property type="entry name" value="KPR_N"/>
</dbReference>
<comment type="function">
    <text evidence="9">Catalyzes the NADPH-dependent reduction of ketopantoate into pantoic acid.</text>
</comment>
<keyword evidence="5 9" id="KW-0521">NADP</keyword>
<dbReference type="Proteomes" id="UP000764045">
    <property type="component" value="Unassembled WGS sequence"/>
</dbReference>
<dbReference type="GO" id="GO:0005737">
    <property type="term" value="C:cytoplasm"/>
    <property type="evidence" value="ECO:0007669"/>
    <property type="project" value="TreeGrafter"/>
</dbReference>
<comment type="pathway">
    <text evidence="1 9">Cofactor biosynthesis; (R)-pantothenate biosynthesis; (R)-pantoate from 3-methyl-2-oxobutanoate: step 2/2.</text>
</comment>
<dbReference type="InterPro" id="IPR003710">
    <property type="entry name" value="ApbA"/>
</dbReference>
<evidence type="ECO:0000256" key="7">
    <source>
        <dbReference type="ARBA" id="ARBA00032024"/>
    </source>
</evidence>
<protein>
    <recommendedName>
        <fullName evidence="4 9">2-dehydropantoate 2-reductase</fullName>
        <ecNumber evidence="3 9">1.1.1.169</ecNumber>
    </recommendedName>
    <alternativeName>
        <fullName evidence="7 9">Ketopantoate reductase</fullName>
    </alternativeName>
</protein>
<dbReference type="EMBL" id="JACJJL010000002">
    <property type="protein sequence ID" value="MBM6660513.1"/>
    <property type="molecule type" value="Genomic_DNA"/>
</dbReference>
<keyword evidence="6 9" id="KW-0560">Oxidoreductase</keyword>
<evidence type="ECO:0000256" key="9">
    <source>
        <dbReference type="RuleBase" id="RU362068"/>
    </source>
</evidence>
<dbReference type="GO" id="GO:0008677">
    <property type="term" value="F:2-dehydropantoate 2-reductase activity"/>
    <property type="evidence" value="ECO:0007669"/>
    <property type="project" value="UniProtKB-EC"/>
</dbReference>
<dbReference type="SUPFAM" id="SSF48179">
    <property type="entry name" value="6-phosphogluconate dehydrogenase C-terminal domain-like"/>
    <property type="match status" value="1"/>
</dbReference>
<sequence length="310" mass="33007">MRYAIIGTGAIGGFYGGRLARAGFDVHFLLHSDFEYVRDNGLRVDSYDGSFVISHPQAYASVAGMPPCDVVIVALKTTANGGLPAMLAPLLTERTLVLLIQNGVGVEADVEAALPGVQLAAGLAYICTTKVGPGHIEHTSNGKLSVANYSCRDQGLIDGLLADLGAAGIRAAAVDYAKARWMKAMWNMPFNGPCSVLGQTTDRMLASPSGERLVRALLAEVIGAARACGAVGIDESVGERMIEMTRNMPPYSPSMKVDCDLGRPMEIEYLYTKPIAMAREAGYAMPHMEMVEMQLRAIEELRAVGPAVGQ</sequence>
<proteinExistence type="inferred from homology"/>
<evidence type="ECO:0000256" key="4">
    <source>
        <dbReference type="ARBA" id="ARBA00019465"/>
    </source>
</evidence>
<dbReference type="AlphaFoldDB" id="A0A938WLU1"/>
<dbReference type="Gene3D" id="3.40.50.720">
    <property type="entry name" value="NAD(P)-binding Rossmann-like Domain"/>
    <property type="match status" value="1"/>
</dbReference>
<evidence type="ECO:0000256" key="2">
    <source>
        <dbReference type="ARBA" id="ARBA00007870"/>
    </source>
</evidence>
<comment type="catalytic activity">
    <reaction evidence="8 9">
        <text>(R)-pantoate + NADP(+) = 2-dehydropantoate + NADPH + H(+)</text>
        <dbReference type="Rhea" id="RHEA:16233"/>
        <dbReference type="ChEBI" id="CHEBI:11561"/>
        <dbReference type="ChEBI" id="CHEBI:15378"/>
        <dbReference type="ChEBI" id="CHEBI:15980"/>
        <dbReference type="ChEBI" id="CHEBI:57783"/>
        <dbReference type="ChEBI" id="CHEBI:58349"/>
        <dbReference type="EC" id="1.1.1.169"/>
    </reaction>
</comment>
<dbReference type="GO" id="GO:0015940">
    <property type="term" value="P:pantothenate biosynthetic process"/>
    <property type="evidence" value="ECO:0007669"/>
    <property type="project" value="UniProtKB-KW"/>
</dbReference>
<feature type="domain" description="Ketopantoate reductase C-terminal" evidence="11">
    <location>
        <begin position="177"/>
        <end position="298"/>
    </location>
</feature>
<accession>A0A938WLU1</accession>
<evidence type="ECO:0000256" key="6">
    <source>
        <dbReference type="ARBA" id="ARBA00023002"/>
    </source>
</evidence>
<dbReference type="FunFam" id="1.10.1040.10:FF:000017">
    <property type="entry name" value="2-dehydropantoate 2-reductase"/>
    <property type="match status" value="1"/>
</dbReference>
<evidence type="ECO:0000259" key="10">
    <source>
        <dbReference type="Pfam" id="PF02558"/>
    </source>
</evidence>
<dbReference type="Pfam" id="PF08546">
    <property type="entry name" value="ApbA_C"/>
    <property type="match status" value="1"/>
</dbReference>